<dbReference type="EMBL" id="MFEN01000024">
    <property type="protein sequence ID" value="OGE84160.1"/>
    <property type="molecule type" value="Genomic_DNA"/>
</dbReference>
<dbReference type="CDD" id="cd02440">
    <property type="entry name" value="AdoMet_MTases"/>
    <property type="match status" value="1"/>
</dbReference>
<dbReference type="PANTHER" id="PTHR43861:SF1">
    <property type="entry name" value="TRANS-ACONITATE 2-METHYLTRANSFERASE"/>
    <property type="match status" value="1"/>
</dbReference>
<organism evidence="2 3">
    <name type="scientific">Candidatus Doudnabacteria bacterium RIFCSPHIGHO2_01_FULL_49_9</name>
    <dbReference type="NCBI Taxonomy" id="1817827"/>
    <lineage>
        <taxon>Bacteria</taxon>
        <taxon>Candidatus Doudnaibacteriota</taxon>
    </lineage>
</organism>
<feature type="domain" description="Methyltransferase type 11" evidence="1">
    <location>
        <begin position="46"/>
        <end position="144"/>
    </location>
</feature>
<evidence type="ECO:0000313" key="3">
    <source>
        <dbReference type="Proteomes" id="UP000176339"/>
    </source>
</evidence>
<dbReference type="InterPro" id="IPR029063">
    <property type="entry name" value="SAM-dependent_MTases_sf"/>
</dbReference>
<dbReference type="GO" id="GO:0008757">
    <property type="term" value="F:S-adenosylmethionine-dependent methyltransferase activity"/>
    <property type="evidence" value="ECO:0007669"/>
    <property type="project" value="InterPro"/>
</dbReference>
<name>A0A1F5P3E5_9BACT</name>
<dbReference type="InterPro" id="IPR013216">
    <property type="entry name" value="Methyltransf_11"/>
</dbReference>
<proteinExistence type="predicted"/>
<dbReference type="SUPFAM" id="SSF53335">
    <property type="entry name" value="S-adenosyl-L-methionine-dependent methyltransferases"/>
    <property type="match status" value="1"/>
</dbReference>
<evidence type="ECO:0000313" key="2">
    <source>
        <dbReference type="EMBL" id="OGE84160.1"/>
    </source>
</evidence>
<protein>
    <recommendedName>
        <fullName evidence="1">Methyltransferase type 11 domain-containing protein</fullName>
    </recommendedName>
</protein>
<gene>
    <name evidence="2" type="ORF">A2846_04035</name>
</gene>
<evidence type="ECO:0000259" key="1">
    <source>
        <dbReference type="Pfam" id="PF08241"/>
    </source>
</evidence>
<accession>A0A1F5P3E5</accession>
<comment type="caution">
    <text evidence="2">The sequence shown here is derived from an EMBL/GenBank/DDBJ whole genome shotgun (WGS) entry which is preliminary data.</text>
</comment>
<dbReference type="PANTHER" id="PTHR43861">
    <property type="entry name" value="TRANS-ACONITATE 2-METHYLTRANSFERASE-RELATED"/>
    <property type="match status" value="1"/>
</dbReference>
<dbReference type="Pfam" id="PF08241">
    <property type="entry name" value="Methyltransf_11"/>
    <property type="match status" value="1"/>
</dbReference>
<dbReference type="Proteomes" id="UP000176339">
    <property type="component" value="Unassembled WGS sequence"/>
</dbReference>
<dbReference type="Gene3D" id="3.40.50.150">
    <property type="entry name" value="Vaccinia Virus protein VP39"/>
    <property type="match status" value="1"/>
</dbReference>
<reference evidence="2 3" key="1">
    <citation type="journal article" date="2016" name="Nat. Commun.">
        <title>Thousands of microbial genomes shed light on interconnected biogeochemical processes in an aquifer system.</title>
        <authorList>
            <person name="Anantharaman K."/>
            <person name="Brown C.T."/>
            <person name="Hug L.A."/>
            <person name="Sharon I."/>
            <person name="Castelle C.J."/>
            <person name="Probst A.J."/>
            <person name="Thomas B.C."/>
            <person name="Singh A."/>
            <person name="Wilkins M.J."/>
            <person name="Karaoz U."/>
            <person name="Brodie E.L."/>
            <person name="Williams K.H."/>
            <person name="Hubbard S.S."/>
            <person name="Banfield J.F."/>
        </authorList>
    </citation>
    <scope>NUCLEOTIDE SEQUENCE [LARGE SCALE GENOMIC DNA]</scope>
</reference>
<sequence length="257" mass="28920">MQKTSWGNVAGWYDELIEQKPGNYQKDLILPNLLRLVAPQKGDKILDLACGQGFFSREFWKKGADVIGLDISPELIALAESKIKQEKKIANGIRFGVAPADALKTVDDGTVDKITVVLAIQNIENMNGTFGECTRVLKPGGKIYLVMNHPAFRIPKESSWEYDEKNKTQFRRIDAYMSESRSEMQMHPGAKPSEVTISFHRPLQVYFKAMRRAGLAVIGFEEWISNKRSGRGPRAGAEDNARSEIPIFLFMEAVKLK</sequence>
<dbReference type="AlphaFoldDB" id="A0A1F5P3E5"/>